<dbReference type="PANTHER" id="PTHR12661">
    <property type="entry name" value="PETER PAN-RELATED"/>
    <property type="match status" value="1"/>
</dbReference>
<gene>
    <name evidence="3" type="primary">106087217</name>
</gene>
<dbReference type="KEGG" id="scac:106087217"/>
<dbReference type="STRING" id="35570.A0A1I8P0S5"/>
<feature type="compositionally biased region" description="Basic and acidic residues" evidence="1">
    <location>
        <begin position="316"/>
        <end position="344"/>
    </location>
</feature>
<reference evidence="3" key="1">
    <citation type="submission" date="2020-05" db="UniProtKB">
        <authorList>
            <consortium name="EnsemblMetazoa"/>
        </authorList>
    </citation>
    <scope>IDENTIFICATION</scope>
    <source>
        <strain evidence="3">USDA</strain>
    </source>
</reference>
<dbReference type="Proteomes" id="UP000095300">
    <property type="component" value="Unassembled WGS sequence"/>
</dbReference>
<name>A0A1I8P0S5_STOCA</name>
<protein>
    <recommendedName>
        <fullName evidence="2">Brix domain-containing protein</fullName>
    </recommendedName>
</protein>
<dbReference type="PANTHER" id="PTHR12661:SF5">
    <property type="entry name" value="SUPPRESSOR OF SWI4 1 HOMOLOG"/>
    <property type="match status" value="1"/>
</dbReference>
<sequence>MGKSKKKHPKKRTAAFKESEPHELAEAPHSFIIHRGLSCPFITDLTLDFRKIMEPFTASELKEKKINRIKDFVAVSSFFHVSHMGIFNKAATQLSFKVARLPRGPTLTFKVHQFTLARDVISLNKKQFVDDSIFKHSPLVVMNNFTGDGKHLKLMAHTFQNMFPAINLAEINIATIRRCVLFSYNAETNLVDMRHYSIQVVPVGLTKGVKKLVMGKIPNLAKCEDIADFIMQDGNASESEAEDDENSQVVLPQTLKRKGNLENNKSAVQLQEIGPRMTLQLMKIEDGLLTGEVLYHDHIVKTEEEKEALRKMVEKKQKLKEQRKKQQAENRAKKLKELQKKEKNAVGGAYSENQENAGEEEIGAASDLDDDAVYYKDEVGEEPDEELFKSTEPESRKRTKLPHSFKSKKPKLDMKTSKENSHKSFGNKEKNSFKGKKPFEGKESSRFKGKRTIGGKGKTGFKDKKTFKFNKKK</sequence>
<dbReference type="PROSITE" id="PS50833">
    <property type="entry name" value="BRIX"/>
    <property type="match status" value="1"/>
</dbReference>
<dbReference type="EnsemblMetazoa" id="SCAU003781-RA">
    <property type="protein sequence ID" value="SCAU003781-PA"/>
    <property type="gene ID" value="SCAU003781"/>
</dbReference>
<dbReference type="Pfam" id="PF04427">
    <property type="entry name" value="Brix"/>
    <property type="match status" value="1"/>
</dbReference>
<evidence type="ECO:0000259" key="2">
    <source>
        <dbReference type="PROSITE" id="PS50833"/>
    </source>
</evidence>
<dbReference type="GO" id="GO:0019843">
    <property type="term" value="F:rRNA binding"/>
    <property type="evidence" value="ECO:0007669"/>
    <property type="project" value="InterPro"/>
</dbReference>
<dbReference type="GO" id="GO:0006364">
    <property type="term" value="P:rRNA processing"/>
    <property type="evidence" value="ECO:0007669"/>
    <property type="project" value="InterPro"/>
</dbReference>
<accession>A0A1I8P0S5</accession>
<feature type="region of interest" description="Disordered" evidence="1">
    <location>
        <begin position="316"/>
        <end position="473"/>
    </location>
</feature>
<evidence type="ECO:0000313" key="4">
    <source>
        <dbReference type="Proteomes" id="UP000095300"/>
    </source>
</evidence>
<dbReference type="VEuPathDB" id="VectorBase:SCAU003781"/>
<feature type="compositionally biased region" description="Basic residues" evidence="1">
    <location>
        <begin position="397"/>
        <end position="409"/>
    </location>
</feature>
<feature type="compositionally biased region" description="Basic and acidic residues" evidence="1">
    <location>
        <begin position="386"/>
        <end position="396"/>
    </location>
</feature>
<feature type="region of interest" description="Disordered" evidence="1">
    <location>
        <begin position="1"/>
        <end position="22"/>
    </location>
</feature>
<evidence type="ECO:0000313" key="3">
    <source>
        <dbReference type="EnsemblMetazoa" id="SCAU003781-PA"/>
    </source>
</evidence>
<organism evidence="3 4">
    <name type="scientific">Stomoxys calcitrans</name>
    <name type="common">Stable fly</name>
    <name type="synonym">Conops calcitrans</name>
    <dbReference type="NCBI Taxonomy" id="35570"/>
    <lineage>
        <taxon>Eukaryota</taxon>
        <taxon>Metazoa</taxon>
        <taxon>Ecdysozoa</taxon>
        <taxon>Arthropoda</taxon>
        <taxon>Hexapoda</taxon>
        <taxon>Insecta</taxon>
        <taxon>Pterygota</taxon>
        <taxon>Neoptera</taxon>
        <taxon>Endopterygota</taxon>
        <taxon>Diptera</taxon>
        <taxon>Brachycera</taxon>
        <taxon>Muscomorpha</taxon>
        <taxon>Muscoidea</taxon>
        <taxon>Muscidae</taxon>
        <taxon>Stomoxys</taxon>
    </lineage>
</organism>
<dbReference type="InterPro" id="IPR045112">
    <property type="entry name" value="PPAN-like"/>
</dbReference>
<dbReference type="SMART" id="SM00879">
    <property type="entry name" value="Brix"/>
    <property type="match status" value="1"/>
</dbReference>
<feature type="domain" description="Brix" evidence="2">
    <location>
        <begin position="28"/>
        <end position="290"/>
    </location>
</feature>
<dbReference type="InterPro" id="IPR007109">
    <property type="entry name" value="Brix"/>
</dbReference>
<evidence type="ECO:0000256" key="1">
    <source>
        <dbReference type="SAM" id="MobiDB-lite"/>
    </source>
</evidence>
<proteinExistence type="predicted"/>
<dbReference type="AlphaFoldDB" id="A0A1I8P0S5"/>
<dbReference type="GO" id="GO:0000027">
    <property type="term" value="P:ribosomal large subunit assembly"/>
    <property type="evidence" value="ECO:0007669"/>
    <property type="project" value="TreeGrafter"/>
</dbReference>
<feature type="compositionally biased region" description="Acidic residues" evidence="1">
    <location>
        <begin position="357"/>
        <end position="372"/>
    </location>
</feature>
<feature type="compositionally biased region" description="Basic residues" evidence="1">
    <location>
        <begin position="1"/>
        <end position="14"/>
    </location>
</feature>
<dbReference type="OrthoDB" id="10261452at2759"/>
<keyword evidence="4" id="KW-1185">Reference proteome</keyword>
<feature type="compositionally biased region" description="Basic and acidic residues" evidence="1">
    <location>
        <begin position="410"/>
        <end position="446"/>
    </location>
</feature>
<dbReference type="GO" id="GO:0030687">
    <property type="term" value="C:preribosome, large subunit precursor"/>
    <property type="evidence" value="ECO:0007669"/>
    <property type="project" value="TreeGrafter"/>
</dbReference>